<name>C7DIH5_MICA2</name>
<dbReference type="AlphaFoldDB" id="C7DIH5"/>
<keyword evidence="1" id="KW-0472">Membrane</keyword>
<accession>C7DIH5</accession>
<feature type="transmembrane region" description="Helical" evidence="1">
    <location>
        <begin position="35"/>
        <end position="56"/>
    </location>
</feature>
<evidence type="ECO:0000313" key="2">
    <source>
        <dbReference type="EMBL" id="EET89749.1"/>
    </source>
</evidence>
<organism evidence="2 3">
    <name type="scientific">Candidatus Micrarchaeum acidiphilum ARMAN-2</name>
    <dbReference type="NCBI Taxonomy" id="425595"/>
    <lineage>
        <taxon>Archaea</taxon>
        <taxon>Candidatus Micrarchaeota</taxon>
        <taxon>Candidatus Micrarchaeia</taxon>
        <taxon>Candidatus Micrarchaeales</taxon>
        <taxon>Candidatus Micrarchaeaceae</taxon>
        <taxon>Candidatus Micrarchaeum</taxon>
    </lineage>
</organism>
<reference evidence="2 3" key="1">
    <citation type="journal article" date="2009" name="Genome Biol.">
        <title>Community-wide analysis of microbial genome sequence signatures.</title>
        <authorList>
            <person name="Dick G.J."/>
            <person name="Andersson A.F."/>
            <person name="Baker B.J."/>
            <person name="Simmons S.L."/>
            <person name="Thomas B.C."/>
            <person name="Yelton A.P."/>
            <person name="Banfield J.F."/>
        </authorList>
    </citation>
    <scope>NUCLEOTIDE SEQUENCE [LARGE SCALE GENOMIC DNA]</scope>
    <source>
        <strain evidence="2">ARMAN-2</strain>
    </source>
</reference>
<keyword evidence="3" id="KW-1185">Reference proteome</keyword>
<reference evidence="2 3" key="2">
    <citation type="journal article" date="2010" name="Proc. Natl. Acad. Sci. U.S.A.">
        <title>Enigmatic, ultrasmall, uncultivated Archaea.</title>
        <authorList>
            <person name="Baker B.J."/>
            <person name="Comolli L.R."/>
            <person name="Dick G.J."/>
            <person name="Hauser L.J."/>
            <person name="Hyatt D."/>
            <person name="Dill B.D."/>
            <person name="Land M.L."/>
            <person name="Verberkmoes N.C."/>
            <person name="Hettich R.L."/>
            <person name="Banfield J.F."/>
        </authorList>
    </citation>
    <scope>NUCLEOTIDE SEQUENCE [LARGE SCALE GENOMIC DNA]</scope>
    <source>
        <strain evidence="2">ARMAN-2</strain>
    </source>
</reference>
<keyword evidence="1" id="KW-0812">Transmembrane</keyword>
<feature type="transmembrane region" description="Helical" evidence="1">
    <location>
        <begin position="7"/>
        <end position="29"/>
    </location>
</feature>
<dbReference type="Proteomes" id="UP000332487">
    <property type="component" value="Unassembled WGS sequence"/>
</dbReference>
<evidence type="ECO:0000313" key="3">
    <source>
        <dbReference type="Proteomes" id="UP000332487"/>
    </source>
</evidence>
<gene>
    <name evidence="2" type="ORF">UNLARM2_0867</name>
</gene>
<evidence type="ECO:0000256" key="1">
    <source>
        <dbReference type="SAM" id="Phobius"/>
    </source>
</evidence>
<protein>
    <submittedName>
        <fullName evidence="2">Membrane protein</fullName>
    </submittedName>
</protein>
<proteinExistence type="predicted"/>
<feature type="transmembrane region" description="Helical" evidence="1">
    <location>
        <begin position="106"/>
        <end position="136"/>
    </location>
</feature>
<dbReference type="EMBL" id="GG697241">
    <property type="protein sequence ID" value="EET89749.1"/>
    <property type="molecule type" value="Genomic_DNA"/>
</dbReference>
<keyword evidence="1" id="KW-1133">Transmembrane helix</keyword>
<feature type="transmembrane region" description="Helical" evidence="1">
    <location>
        <begin position="63"/>
        <end position="86"/>
    </location>
</feature>
<sequence length="140" mass="15533">MGSKLKYTFYTSLILEILSGMYLLLFDQLLQQTAFIHWAALLLYLAIVIVLAMAYYTRQSKKALLGITVFSILAIIVMLLDAALGLPLSQDYAPGTGWSYLFGFGIVPGSFFGTSLAFTLMLIFSIILAAASYLLYKKDF</sequence>